<evidence type="ECO:0000313" key="2">
    <source>
        <dbReference type="Proteomes" id="UP000218209"/>
    </source>
</evidence>
<reference evidence="1 2" key="1">
    <citation type="submission" date="2017-03" db="EMBL/GenBank/DDBJ databases">
        <title>WGS assembly of Porphyra umbilicalis.</title>
        <authorList>
            <person name="Brawley S.H."/>
            <person name="Blouin N.A."/>
            <person name="Ficko-Blean E."/>
            <person name="Wheeler G.L."/>
            <person name="Lohr M."/>
            <person name="Goodson H.V."/>
            <person name="Jenkins J.W."/>
            <person name="Blaby-Haas C.E."/>
            <person name="Helliwell K.E."/>
            <person name="Chan C."/>
            <person name="Marriage T."/>
            <person name="Bhattacharya D."/>
            <person name="Klein A.S."/>
            <person name="Badis Y."/>
            <person name="Brodie J."/>
            <person name="Cao Y."/>
            <person name="Collen J."/>
            <person name="Dittami S.M."/>
            <person name="Gachon C.M."/>
            <person name="Green B.R."/>
            <person name="Karpowicz S."/>
            <person name="Kim J.W."/>
            <person name="Kudahl U."/>
            <person name="Lin S."/>
            <person name="Michel G."/>
            <person name="Mittag M."/>
            <person name="Olson B.J."/>
            <person name="Pangilinan J."/>
            <person name="Peng Y."/>
            <person name="Qiu H."/>
            <person name="Shu S."/>
            <person name="Singer J.T."/>
            <person name="Smith A.G."/>
            <person name="Sprecher B.N."/>
            <person name="Wagner V."/>
            <person name="Wang W."/>
            <person name="Wang Z.-Y."/>
            <person name="Yan J."/>
            <person name="Yarish C."/>
            <person name="Zoeuner-Riek S."/>
            <person name="Zhuang Y."/>
            <person name="Zou Y."/>
            <person name="Lindquist E.A."/>
            <person name="Grimwood J."/>
            <person name="Barry K."/>
            <person name="Rokhsar D.S."/>
            <person name="Schmutz J."/>
            <person name="Stiller J.W."/>
            <person name="Grossman A.R."/>
            <person name="Prochnik S.E."/>
        </authorList>
    </citation>
    <scope>NUCLEOTIDE SEQUENCE [LARGE SCALE GENOMIC DNA]</scope>
    <source>
        <strain evidence="1">4086291</strain>
    </source>
</reference>
<proteinExistence type="predicted"/>
<accession>A0A1X6P4V4</accession>
<dbReference type="Proteomes" id="UP000218209">
    <property type="component" value="Unassembled WGS sequence"/>
</dbReference>
<sequence>MRACGLPLSLGDGLSYVLPGVHVRRDFAFHETIEIFFSAAERDVEDRQREPEFCDSAFFQDRPAALLSDATLKTFCVRSKLTHVGDFIDVVRNVEYMAVDAVAGCDNDASHGDGLAPAAVGASASSRSATSNLRAAQRSACIVHQVKVESAFFAGKEHGVARDNGVHAGDFVAQCTNRDGIGAGRLVGRHWMSPSLNGGLVWLAEDGGRAVNIDSVHPSVTTDARAHHERTTGAYPWTCYTSQRPVRDPGDDTVPIEEVCVAFYADGFIIRAGRNQSAGGVYMIHPEWLVADRVSRHAVRVIGVTPAGVSSD</sequence>
<organism evidence="1 2">
    <name type="scientific">Porphyra umbilicalis</name>
    <name type="common">Purple laver</name>
    <name type="synonym">Red alga</name>
    <dbReference type="NCBI Taxonomy" id="2786"/>
    <lineage>
        <taxon>Eukaryota</taxon>
        <taxon>Rhodophyta</taxon>
        <taxon>Bangiophyceae</taxon>
        <taxon>Bangiales</taxon>
        <taxon>Bangiaceae</taxon>
        <taxon>Porphyra</taxon>
    </lineage>
</organism>
<evidence type="ECO:0000313" key="1">
    <source>
        <dbReference type="EMBL" id="OSX75673.1"/>
    </source>
</evidence>
<keyword evidence="2" id="KW-1185">Reference proteome</keyword>
<name>A0A1X6P4V4_PORUM</name>
<dbReference type="EMBL" id="KV918895">
    <property type="protein sequence ID" value="OSX75673.1"/>
    <property type="molecule type" value="Genomic_DNA"/>
</dbReference>
<gene>
    <name evidence="1" type="ORF">BU14_0227s0012</name>
</gene>
<dbReference type="AlphaFoldDB" id="A0A1X6P4V4"/>
<protein>
    <submittedName>
        <fullName evidence="1">Uncharacterized protein</fullName>
    </submittedName>
</protein>